<gene>
    <name evidence="4" type="ORF">KME25_17065</name>
</gene>
<dbReference type="InterPro" id="IPR045302">
    <property type="entry name" value="NHL2_NHL_rpt_dom"/>
</dbReference>
<dbReference type="Proteomes" id="UP000753908">
    <property type="component" value="Unassembled WGS sequence"/>
</dbReference>
<feature type="domain" description="Thioredoxin" evidence="3">
    <location>
        <begin position="1"/>
        <end position="150"/>
    </location>
</feature>
<evidence type="ECO:0000259" key="3">
    <source>
        <dbReference type="PROSITE" id="PS51352"/>
    </source>
</evidence>
<dbReference type="InterPro" id="IPR013766">
    <property type="entry name" value="Thioredoxin_domain"/>
</dbReference>
<evidence type="ECO:0000256" key="2">
    <source>
        <dbReference type="PROSITE-ProRule" id="PRU00504"/>
    </source>
</evidence>
<proteinExistence type="predicted"/>
<name>A0A951PMM7_9CYAN</name>
<evidence type="ECO:0000313" key="5">
    <source>
        <dbReference type="Proteomes" id="UP000753908"/>
    </source>
</evidence>
<dbReference type="AlphaFoldDB" id="A0A951PMM7"/>
<comment type="caution">
    <text evidence="4">The sequence shown here is derived from an EMBL/GenBank/DDBJ whole genome shotgun (WGS) entry which is preliminary data.</text>
</comment>
<reference evidence="4" key="1">
    <citation type="submission" date="2021-05" db="EMBL/GenBank/DDBJ databases">
        <authorList>
            <person name="Pietrasiak N."/>
            <person name="Ward R."/>
            <person name="Stajich J.E."/>
            <person name="Kurbessoian T."/>
        </authorList>
    </citation>
    <scope>NUCLEOTIDE SEQUENCE</scope>
    <source>
        <strain evidence="4">CPER-KK1</strain>
    </source>
</reference>
<dbReference type="InterPro" id="IPR001258">
    <property type="entry name" value="NHL_repeat"/>
</dbReference>
<dbReference type="Gene3D" id="3.40.30.10">
    <property type="entry name" value="Glutaredoxin"/>
    <property type="match status" value="1"/>
</dbReference>
<dbReference type="SUPFAM" id="SSF63825">
    <property type="entry name" value="YWTD domain"/>
    <property type="match status" value="1"/>
</dbReference>
<dbReference type="InterPro" id="IPR011042">
    <property type="entry name" value="6-blade_b-propeller_TolB-like"/>
</dbReference>
<dbReference type="PROSITE" id="PS51352">
    <property type="entry name" value="THIOREDOXIN_2"/>
    <property type="match status" value="1"/>
</dbReference>
<feature type="repeat" description="NHL" evidence="2">
    <location>
        <begin position="228"/>
        <end position="260"/>
    </location>
</feature>
<dbReference type="InterPro" id="IPR012336">
    <property type="entry name" value="Thioredoxin-like_fold"/>
</dbReference>
<dbReference type="SUPFAM" id="SSF52833">
    <property type="entry name" value="Thioredoxin-like"/>
    <property type="match status" value="1"/>
</dbReference>
<reference evidence="4" key="2">
    <citation type="journal article" date="2022" name="Microbiol. Resour. Announc.">
        <title>Metagenome Sequencing to Explore Phylogenomics of Terrestrial Cyanobacteria.</title>
        <authorList>
            <person name="Ward R.D."/>
            <person name="Stajich J.E."/>
            <person name="Johansen J.R."/>
            <person name="Huntemann M."/>
            <person name="Clum A."/>
            <person name="Foster B."/>
            <person name="Foster B."/>
            <person name="Roux S."/>
            <person name="Palaniappan K."/>
            <person name="Varghese N."/>
            <person name="Mukherjee S."/>
            <person name="Reddy T.B.K."/>
            <person name="Daum C."/>
            <person name="Copeland A."/>
            <person name="Chen I.A."/>
            <person name="Ivanova N.N."/>
            <person name="Kyrpides N.C."/>
            <person name="Shapiro N."/>
            <person name="Eloe-Fadrosh E.A."/>
            <person name="Pietrasiak N."/>
        </authorList>
    </citation>
    <scope>NUCLEOTIDE SEQUENCE</scope>
    <source>
        <strain evidence="4">CPER-KK1</strain>
    </source>
</reference>
<sequence>MSPRVRSPELPQNRIWFNTDHPLFLKDLRGRVVILDFWTYCCINCLHILPDLKYLEQKYKDSLTVIGVHSAKFDNEKEAESIRQAILRYDIEHPVLVDTDFNVWQQYAVRAWPTLVVIDPQGYVIGSVAGEGNREALDELISQIIDEHHKKGTTNFQELSLTLEKQRQPLTTPLAFPGKVLADEAGQRLFIADSGHHRLVVSSLSGEVQYVIGTGKSGLTDGSFSEAQFFAPQGMALDAKNQQLYVADTENHCIRQIDLKAQLVKTIAGTGEQSHQIRPHGGVTLETALNSPWDLVKVDNRLLIAMAGSHQIWEMQLETSRVSTYAGTGAEACVDGTLAEAAFAQPSGLTTDGQELYVADSEVSSIRGVGIVDNRPVRTVCGSGELFGFGDVDGKGLEARLQHCLGVEYSKNYLWVADSYNHKIKCVDPCTGSCQTVLGDGTAGYQDGQGTATRFCEPSGVSAIANHLYIADTNNHVIRHVDLGTLQVTTLQLVSWTMHTRRMSSCFYPFASSFFTRLIRLFSHLILF</sequence>
<dbReference type="Pfam" id="PF01436">
    <property type="entry name" value="NHL"/>
    <property type="match status" value="1"/>
</dbReference>
<dbReference type="PANTHER" id="PTHR46388">
    <property type="entry name" value="NHL REPEAT-CONTAINING PROTEIN 2"/>
    <property type="match status" value="1"/>
</dbReference>
<accession>A0A951PMM7</accession>
<dbReference type="CDD" id="cd14951">
    <property type="entry name" value="NHL-2_like"/>
    <property type="match status" value="1"/>
</dbReference>
<dbReference type="PROSITE" id="PS51125">
    <property type="entry name" value="NHL"/>
    <property type="match status" value="1"/>
</dbReference>
<dbReference type="EMBL" id="JAHHIF010000021">
    <property type="protein sequence ID" value="MBW4546138.1"/>
    <property type="molecule type" value="Genomic_DNA"/>
</dbReference>
<dbReference type="Gene3D" id="2.120.10.30">
    <property type="entry name" value="TolB, C-terminal domain"/>
    <property type="match status" value="3"/>
</dbReference>
<dbReference type="InterPro" id="IPR036249">
    <property type="entry name" value="Thioredoxin-like_sf"/>
</dbReference>
<dbReference type="PANTHER" id="PTHR46388:SF2">
    <property type="entry name" value="NHL REPEAT-CONTAINING PROTEIN 2"/>
    <property type="match status" value="1"/>
</dbReference>
<dbReference type="CDD" id="cd03012">
    <property type="entry name" value="TlpA_like_DipZ_like"/>
    <property type="match status" value="1"/>
</dbReference>
<protein>
    <submittedName>
        <fullName evidence="4">Redoxin domain-containing protein</fullName>
    </submittedName>
</protein>
<evidence type="ECO:0000313" key="4">
    <source>
        <dbReference type="EMBL" id="MBW4546138.1"/>
    </source>
</evidence>
<organism evidence="4 5">
    <name type="scientific">Symplocastrum torsivum CPER-KK1</name>
    <dbReference type="NCBI Taxonomy" id="450513"/>
    <lineage>
        <taxon>Bacteria</taxon>
        <taxon>Bacillati</taxon>
        <taxon>Cyanobacteriota</taxon>
        <taxon>Cyanophyceae</taxon>
        <taxon>Oscillatoriophycideae</taxon>
        <taxon>Oscillatoriales</taxon>
        <taxon>Microcoleaceae</taxon>
        <taxon>Symplocastrum</taxon>
    </lineage>
</organism>
<evidence type="ECO:0000256" key="1">
    <source>
        <dbReference type="ARBA" id="ARBA00022737"/>
    </source>
</evidence>
<keyword evidence="1" id="KW-0677">Repeat</keyword>
<dbReference type="Pfam" id="PF13905">
    <property type="entry name" value="Thioredoxin_8"/>
    <property type="match status" value="1"/>
</dbReference>